<accession>A0A0K1JIB8</accession>
<evidence type="ECO:0000313" key="2">
    <source>
        <dbReference type="EMBL" id="AKU16464.1"/>
    </source>
</evidence>
<name>A0A0K1JIB8_9MICO</name>
<reference evidence="2 3" key="1">
    <citation type="submission" date="2015-03" db="EMBL/GenBank/DDBJ databases">
        <title>Luteipulveratus halotolerans sp. nov., a novel actinobacterium (Dermacoccaceae) from Sarawak, Malaysia.</title>
        <authorList>
            <person name="Juboi H."/>
            <person name="Basik A."/>
            <person name="Shamsul S.S."/>
            <person name="Arnold P."/>
            <person name="Schmitt E.K."/>
            <person name="Sanglier J.-J."/>
            <person name="Yeo T."/>
        </authorList>
    </citation>
    <scope>NUCLEOTIDE SEQUENCE [LARGE SCALE GENOMIC DNA]</scope>
    <source>
        <strain evidence="2 3">MN07-A0370</strain>
    </source>
</reference>
<dbReference type="EMBL" id="CP011112">
    <property type="protein sequence ID" value="AKU16464.1"/>
    <property type="molecule type" value="Genomic_DNA"/>
</dbReference>
<evidence type="ECO:0000256" key="1">
    <source>
        <dbReference type="SAM" id="MobiDB-lite"/>
    </source>
</evidence>
<sequence>MSMGLFKKLHERSQAKIEKARQEGYTKALQSGASEEEARAEGDKAARRQKRRQAAIMGAVNS</sequence>
<feature type="region of interest" description="Disordered" evidence="1">
    <location>
        <begin position="17"/>
        <end position="62"/>
    </location>
</feature>
<organism evidence="2 3">
    <name type="scientific">Luteipulveratus mongoliensis</name>
    <dbReference type="NCBI Taxonomy" id="571913"/>
    <lineage>
        <taxon>Bacteria</taxon>
        <taxon>Bacillati</taxon>
        <taxon>Actinomycetota</taxon>
        <taxon>Actinomycetes</taxon>
        <taxon>Micrococcales</taxon>
        <taxon>Dermacoccaceae</taxon>
        <taxon>Luteipulveratus</taxon>
    </lineage>
</organism>
<dbReference type="KEGG" id="lmoi:VV02_12285"/>
<dbReference type="AlphaFoldDB" id="A0A0K1JIB8"/>
<feature type="compositionally biased region" description="Basic and acidic residues" evidence="1">
    <location>
        <begin position="36"/>
        <end position="46"/>
    </location>
</feature>
<keyword evidence="3" id="KW-1185">Reference proteome</keyword>
<proteinExistence type="predicted"/>
<dbReference type="STRING" id="571913.VV02_12285"/>
<protein>
    <submittedName>
        <fullName evidence="2">Uncharacterized protein</fullName>
    </submittedName>
</protein>
<evidence type="ECO:0000313" key="3">
    <source>
        <dbReference type="Proteomes" id="UP000066480"/>
    </source>
</evidence>
<dbReference type="Proteomes" id="UP000066480">
    <property type="component" value="Chromosome"/>
</dbReference>
<gene>
    <name evidence="2" type="ORF">VV02_12285</name>
</gene>